<evidence type="ECO:0000256" key="3">
    <source>
        <dbReference type="ARBA" id="ARBA00022527"/>
    </source>
</evidence>
<dbReference type="PANTHER" id="PTHR22968:SF24">
    <property type="entry name" value="SERINE_THREONINE-PROTEIN KINASE"/>
    <property type="match status" value="1"/>
</dbReference>
<evidence type="ECO:0000256" key="6">
    <source>
        <dbReference type="ARBA" id="ARBA00022771"/>
    </source>
</evidence>
<evidence type="ECO:0000256" key="1">
    <source>
        <dbReference type="ARBA" id="ARBA00004496"/>
    </source>
</evidence>
<keyword evidence="4" id="KW-0808">Transferase</keyword>
<name>A0A2A6CSU1_PRIPA</name>
<keyword evidence="6" id="KW-0479">Metal-binding</keyword>
<dbReference type="GO" id="GO:0005737">
    <property type="term" value="C:cytoplasm"/>
    <property type="evidence" value="ECO:0007669"/>
    <property type="project" value="UniProtKB-SubCell"/>
</dbReference>
<sequence length="88" mass="9963">MAGLLFQLQSGIHKKTIHVEHEETISLRDLRQHAYVFLAETYGNEFSSSLHDNVLLYRHDLRSINILQLVSTSADVQDGSLIEIIIGC</sequence>
<accession>A0A8R1YDA4</accession>
<evidence type="ECO:0000256" key="2">
    <source>
        <dbReference type="ARBA" id="ARBA00022490"/>
    </source>
</evidence>
<dbReference type="OrthoDB" id="74314at2759"/>
<accession>A0A2A6CSU1</accession>
<dbReference type="EnsemblMetazoa" id="PPA12630.1">
    <property type="protein sequence ID" value="PPA12630.1"/>
    <property type="gene ID" value="WBGene00102184"/>
</dbReference>
<dbReference type="GO" id="GO:0004674">
    <property type="term" value="F:protein serine/threonine kinase activity"/>
    <property type="evidence" value="ECO:0007669"/>
    <property type="project" value="UniProtKB-KW"/>
</dbReference>
<proteinExistence type="predicted"/>
<comment type="subcellular location">
    <subcellularLocation>
        <location evidence="1">Cytoplasm</location>
    </subcellularLocation>
</comment>
<reference evidence="10" key="1">
    <citation type="journal article" date="2008" name="Nat. Genet.">
        <title>The Pristionchus pacificus genome provides a unique perspective on nematode lifestyle and parasitism.</title>
        <authorList>
            <person name="Dieterich C."/>
            <person name="Clifton S.W."/>
            <person name="Schuster L.N."/>
            <person name="Chinwalla A."/>
            <person name="Delehaunty K."/>
            <person name="Dinkelacker I."/>
            <person name="Fulton L."/>
            <person name="Fulton R."/>
            <person name="Godfrey J."/>
            <person name="Minx P."/>
            <person name="Mitreva M."/>
            <person name="Roeseler W."/>
            <person name="Tian H."/>
            <person name="Witte H."/>
            <person name="Yang S.P."/>
            <person name="Wilson R.K."/>
            <person name="Sommer R.J."/>
        </authorList>
    </citation>
    <scope>NUCLEOTIDE SEQUENCE [LARGE SCALE GENOMIC DNA]</scope>
    <source>
        <strain evidence="10">PS312</strain>
    </source>
</reference>
<keyword evidence="3" id="KW-0723">Serine/threonine-protein kinase</keyword>
<dbReference type="PANTHER" id="PTHR22968">
    <property type="entry name" value="PROTEIN KINASE C, MU"/>
    <property type="match status" value="1"/>
</dbReference>
<evidence type="ECO:0000259" key="8">
    <source>
        <dbReference type="Pfam" id="PF25525"/>
    </source>
</evidence>
<keyword evidence="2" id="KW-0963">Cytoplasm</keyword>
<dbReference type="Proteomes" id="UP000005239">
    <property type="component" value="Unassembled WGS sequence"/>
</dbReference>
<reference evidence="9" key="2">
    <citation type="submission" date="2022-06" db="UniProtKB">
        <authorList>
            <consortium name="EnsemblMetazoa"/>
        </authorList>
    </citation>
    <scope>IDENTIFICATION</scope>
    <source>
        <strain evidence="9">PS312</strain>
    </source>
</reference>
<dbReference type="Pfam" id="PF25525">
    <property type="entry name" value="Ubiquitin_PRKD1_N"/>
    <property type="match status" value="1"/>
</dbReference>
<dbReference type="AlphaFoldDB" id="A0A2A6CSU1"/>
<evidence type="ECO:0000313" key="9">
    <source>
        <dbReference type="EnsemblMetazoa" id="PPA12630.1"/>
    </source>
</evidence>
<dbReference type="GO" id="GO:0008270">
    <property type="term" value="F:zinc ion binding"/>
    <property type="evidence" value="ECO:0007669"/>
    <property type="project" value="UniProtKB-KW"/>
</dbReference>
<dbReference type="InterPro" id="IPR057764">
    <property type="entry name" value="Ubiquitin_PRKD1-3_N"/>
</dbReference>
<evidence type="ECO:0000256" key="7">
    <source>
        <dbReference type="ARBA" id="ARBA00022777"/>
    </source>
</evidence>
<gene>
    <name evidence="9" type="primary">WBGene00102184</name>
</gene>
<keyword evidence="7" id="KW-0418">Kinase</keyword>
<keyword evidence="6" id="KW-0863">Zinc-finger</keyword>
<keyword evidence="10" id="KW-1185">Reference proteome</keyword>
<keyword evidence="5" id="KW-0677">Repeat</keyword>
<evidence type="ECO:0000313" key="10">
    <source>
        <dbReference type="Proteomes" id="UP000005239"/>
    </source>
</evidence>
<feature type="domain" description="Serine/threonine-protein kinase D1-3-like ubiquitin-like" evidence="8">
    <location>
        <begin position="5"/>
        <end position="87"/>
    </location>
</feature>
<evidence type="ECO:0000256" key="4">
    <source>
        <dbReference type="ARBA" id="ARBA00022679"/>
    </source>
</evidence>
<evidence type="ECO:0000256" key="5">
    <source>
        <dbReference type="ARBA" id="ARBA00022737"/>
    </source>
</evidence>
<keyword evidence="6" id="KW-0862">Zinc</keyword>
<organism evidence="9 10">
    <name type="scientific">Pristionchus pacificus</name>
    <name type="common">Parasitic nematode worm</name>
    <dbReference type="NCBI Taxonomy" id="54126"/>
    <lineage>
        <taxon>Eukaryota</taxon>
        <taxon>Metazoa</taxon>
        <taxon>Ecdysozoa</taxon>
        <taxon>Nematoda</taxon>
        <taxon>Chromadorea</taxon>
        <taxon>Rhabditida</taxon>
        <taxon>Rhabditina</taxon>
        <taxon>Diplogasteromorpha</taxon>
        <taxon>Diplogasteroidea</taxon>
        <taxon>Neodiplogasteridae</taxon>
        <taxon>Pristionchus</taxon>
    </lineage>
</organism>
<protein>
    <recommendedName>
        <fullName evidence="8">Serine/threonine-protein kinase D1-3-like ubiquitin-like domain-containing protein</fullName>
    </recommendedName>
</protein>